<dbReference type="eggNOG" id="COG5465">
    <property type="taxonomic scope" value="Bacteria"/>
</dbReference>
<name>A0A090CZM3_9BACT</name>
<evidence type="ECO:0000313" key="2">
    <source>
        <dbReference type="Proteomes" id="UP000031552"/>
    </source>
</evidence>
<dbReference type="Proteomes" id="UP000031552">
    <property type="component" value="Unassembled WGS sequence"/>
</dbReference>
<evidence type="ECO:0000313" key="1">
    <source>
        <dbReference type="EMBL" id="CDR32895.1"/>
    </source>
</evidence>
<accession>A0A090CZM3</accession>
<sequence length="183" mass="21018">MNNLTILQALAKIADEETFPSKVYESTPEHPKPFLLIDLGKDAQGRQRIYKVEAKVQEFGEKLLEKGEEENLAFILEFECELPIKLKEHALFDVSSLLHFINRTIALPGFQFDEVEEKAYFRHVLFTTKKGMEKRIITSILGLSLLFIDLYTNPIELVGSGQKTFIDILEEMIRVGKEELDIS</sequence>
<gene>
    <name evidence="1" type="ORF">CSEC_0051</name>
</gene>
<dbReference type="RefSeq" id="WP_154017586.1">
    <property type="nucleotide sequence ID" value="NZ_CCEJ010000001.1"/>
</dbReference>
<reference evidence="1" key="1">
    <citation type="submission" date="2013-12" db="EMBL/GenBank/DDBJ databases">
        <authorList>
            <person name="Linke B."/>
        </authorList>
    </citation>
    <scope>NUCLEOTIDE SEQUENCE [LARGE SCALE GENOMIC DNA]</scope>
    <source>
        <strain evidence="1">CRIB-18</strain>
    </source>
</reference>
<proteinExistence type="predicted"/>
<dbReference type="STRING" id="1437425.CSEC_0051"/>
<comment type="caution">
    <text evidence="1">The sequence shown here is derived from an EMBL/GenBank/DDBJ whole genome shotgun (WGS) entry which is preliminary data.</text>
</comment>
<dbReference type="EMBL" id="CCEJ010000001">
    <property type="protein sequence ID" value="CDR32895.1"/>
    <property type="molecule type" value="Genomic_DNA"/>
</dbReference>
<protein>
    <submittedName>
        <fullName evidence="1">Uncharacterized protein</fullName>
    </submittedName>
</protein>
<keyword evidence="2" id="KW-1185">Reference proteome</keyword>
<reference evidence="1" key="2">
    <citation type="submission" date="2014-09" db="EMBL/GenBank/DDBJ databases">
        <title>Criblamydia sequanensis harbors a mega-plasmid encoding arsenite resistance.</title>
        <authorList>
            <person name="Bertelli C."/>
            <person name="Goesmann A."/>
            <person name="Greub G."/>
        </authorList>
    </citation>
    <scope>NUCLEOTIDE SEQUENCE [LARGE SCALE GENOMIC DNA]</scope>
    <source>
        <strain evidence="1">CRIB-18</strain>
    </source>
</reference>
<dbReference type="OrthoDB" id="21912at2"/>
<organism evidence="1 2">
    <name type="scientific">Candidatus Criblamydia sequanensis CRIB-18</name>
    <dbReference type="NCBI Taxonomy" id="1437425"/>
    <lineage>
        <taxon>Bacteria</taxon>
        <taxon>Pseudomonadati</taxon>
        <taxon>Chlamydiota</taxon>
        <taxon>Chlamydiia</taxon>
        <taxon>Parachlamydiales</taxon>
        <taxon>Candidatus Criblamydiaceae</taxon>
        <taxon>Candidatus Criblamydia</taxon>
    </lineage>
</organism>
<dbReference type="AlphaFoldDB" id="A0A090CZM3"/>